<organism evidence="12 13">
    <name type="scientific">Actinopolyspora xinjiangensis</name>
    <dbReference type="NCBI Taxonomy" id="405564"/>
    <lineage>
        <taxon>Bacteria</taxon>
        <taxon>Bacillati</taxon>
        <taxon>Actinomycetota</taxon>
        <taxon>Actinomycetes</taxon>
        <taxon>Actinopolysporales</taxon>
        <taxon>Actinopolysporaceae</taxon>
        <taxon>Actinopolyspora</taxon>
    </lineage>
</organism>
<proteinExistence type="inferred from homology"/>
<comment type="subcellular location">
    <subcellularLocation>
        <location evidence="1">Cytoplasm</location>
    </subcellularLocation>
</comment>
<evidence type="ECO:0000256" key="9">
    <source>
        <dbReference type="ARBA" id="ARBA00030757"/>
    </source>
</evidence>
<name>A0A1H0QS07_9ACTN</name>
<dbReference type="STRING" id="405564.SAMN04487905_102363"/>
<dbReference type="EMBL" id="FNJR01000002">
    <property type="protein sequence ID" value="SDP19970.1"/>
    <property type="molecule type" value="Genomic_DNA"/>
</dbReference>
<dbReference type="InterPro" id="IPR029063">
    <property type="entry name" value="SAM-dependent_MTases_sf"/>
</dbReference>
<evidence type="ECO:0000256" key="11">
    <source>
        <dbReference type="ARBA" id="ARBA00031350"/>
    </source>
</evidence>
<dbReference type="InterPro" id="IPR000682">
    <property type="entry name" value="PCMT"/>
</dbReference>
<dbReference type="OrthoDB" id="5143400at2"/>
<sequence length="368" mass="40482">MTEWNERLSVPREPFIPPVVWVDDPATGGFAAVSRETEGPRWRELVNADEPIITQVDDGRTTSGGVGLQPSSSCSQPSLVANMLDALDIRQGHRVLEIGTGTGWNAALLSDRAGQAERVVSVEVDPHLADSARQALKAAGYTPLVVTAEGTEGYPPEAPYDRVIATASIHTVPRAWIEQTRPCGLIVAPWGTDYCNGALVGLEVHENGSASGRCGMNVAFMRVRGQRRYFLDPDEVEQLQADRTTTVRSGAELFDMTAFPRAAFTIGLRVPHCYLTTEDLDDDHRMIELHDVRSGSWAQVAMVRGADSFEVRQLGPRRLWDEVDAAYSWWLHADSPAPDRYGLTVAPDGTHMVWLDTPNSDNRWSLAH</sequence>
<dbReference type="PANTHER" id="PTHR11579">
    <property type="entry name" value="PROTEIN-L-ISOASPARTATE O-METHYLTRANSFERASE"/>
    <property type="match status" value="1"/>
</dbReference>
<keyword evidence="6 12" id="KW-0489">Methyltransferase</keyword>
<dbReference type="Gene3D" id="3.40.50.150">
    <property type="entry name" value="Vaccinia Virus protein VP39"/>
    <property type="match status" value="1"/>
</dbReference>
<evidence type="ECO:0000256" key="3">
    <source>
        <dbReference type="ARBA" id="ARBA00011890"/>
    </source>
</evidence>
<dbReference type="GO" id="GO:0004719">
    <property type="term" value="F:protein-L-isoaspartate (D-aspartate) O-methyltransferase activity"/>
    <property type="evidence" value="ECO:0007669"/>
    <property type="project" value="UniProtKB-EC"/>
</dbReference>
<dbReference type="Pfam" id="PF01135">
    <property type="entry name" value="PCMT"/>
    <property type="match status" value="1"/>
</dbReference>
<gene>
    <name evidence="12" type="ORF">SAMN04487905_102363</name>
</gene>
<evidence type="ECO:0000256" key="4">
    <source>
        <dbReference type="ARBA" id="ARBA00013346"/>
    </source>
</evidence>
<keyword evidence="5" id="KW-0963">Cytoplasm</keyword>
<evidence type="ECO:0000313" key="12">
    <source>
        <dbReference type="EMBL" id="SDP19970.1"/>
    </source>
</evidence>
<evidence type="ECO:0000256" key="10">
    <source>
        <dbReference type="ARBA" id="ARBA00031323"/>
    </source>
</evidence>
<dbReference type="GO" id="GO:0032259">
    <property type="term" value="P:methylation"/>
    <property type="evidence" value="ECO:0007669"/>
    <property type="project" value="UniProtKB-KW"/>
</dbReference>
<dbReference type="SUPFAM" id="SSF53335">
    <property type="entry name" value="S-adenosyl-L-methionine-dependent methyltransferases"/>
    <property type="match status" value="1"/>
</dbReference>
<dbReference type="CDD" id="cd02440">
    <property type="entry name" value="AdoMet_MTases"/>
    <property type="match status" value="1"/>
</dbReference>
<dbReference type="EC" id="2.1.1.77" evidence="3"/>
<evidence type="ECO:0000256" key="1">
    <source>
        <dbReference type="ARBA" id="ARBA00004496"/>
    </source>
</evidence>
<evidence type="ECO:0000256" key="5">
    <source>
        <dbReference type="ARBA" id="ARBA00022490"/>
    </source>
</evidence>
<dbReference type="PANTHER" id="PTHR11579:SF0">
    <property type="entry name" value="PROTEIN-L-ISOASPARTATE(D-ASPARTATE) O-METHYLTRANSFERASE"/>
    <property type="match status" value="1"/>
</dbReference>
<comment type="similarity">
    <text evidence="2">Belongs to the methyltransferase superfamily. L-isoaspartyl/D-aspartyl protein methyltransferase family.</text>
</comment>
<dbReference type="AlphaFoldDB" id="A0A1H0QS07"/>
<evidence type="ECO:0000256" key="6">
    <source>
        <dbReference type="ARBA" id="ARBA00022603"/>
    </source>
</evidence>
<dbReference type="GO" id="GO:0005737">
    <property type="term" value="C:cytoplasm"/>
    <property type="evidence" value="ECO:0007669"/>
    <property type="project" value="UniProtKB-SubCell"/>
</dbReference>
<accession>A0A1H0QS07</accession>
<keyword evidence="8" id="KW-0949">S-adenosyl-L-methionine</keyword>
<keyword evidence="13" id="KW-1185">Reference proteome</keyword>
<protein>
    <recommendedName>
        <fullName evidence="4">Protein-L-isoaspartate O-methyltransferase</fullName>
        <ecNumber evidence="3">2.1.1.77</ecNumber>
    </recommendedName>
    <alternativeName>
        <fullName evidence="11">L-isoaspartyl protein carboxyl methyltransferase</fullName>
    </alternativeName>
    <alternativeName>
        <fullName evidence="9">Protein L-isoaspartyl methyltransferase</fullName>
    </alternativeName>
    <alternativeName>
        <fullName evidence="10">Protein-beta-aspartate methyltransferase</fullName>
    </alternativeName>
</protein>
<evidence type="ECO:0000313" key="13">
    <source>
        <dbReference type="Proteomes" id="UP000199497"/>
    </source>
</evidence>
<evidence type="ECO:0000256" key="2">
    <source>
        <dbReference type="ARBA" id="ARBA00005369"/>
    </source>
</evidence>
<reference evidence="13" key="1">
    <citation type="submission" date="2016-10" db="EMBL/GenBank/DDBJ databases">
        <authorList>
            <person name="Varghese N."/>
            <person name="Submissions S."/>
        </authorList>
    </citation>
    <scope>NUCLEOTIDE SEQUENCE [LARGE SCALE GENOMIC DNA]</scope>
    <source>
        <strain evidence="13">DSM 46732</strain>
    </source>
</reference>
<dbReference type="Proteomes" id="UP000199497">
    <property type="component" value="Unassembled WGS sequence"/>
</dbReference>
<evidence type="ECO:0000256" key="7">
    <source>
        <dbReference type="ARBA" id="ARBA00022679"/>
    </source>
</evidence>
<evidence type="ECO:0000256" key="8">
    <source>
        <dbReference type="ARBA" id="ARBA00022691"/>
    </source>
</evidence>
<keyword evidence="7 12" id="KW-0808">Transferase</keyword>